<dbReference type="CDD" id="cd00082">
    <property type="entry name" value="HisKA"/>
    <property type="match status" value="1"/>
</dbReference>
<reference evidence="11 12" key="1">
    <citation type="journal article" date="2011" name="J. Bacteriol.">
        <title>Genome sequence of the mercury-methylating and pleomorphic Desulfovibrio africanus Strain Walvis Bay.</title>
        <authorList>
            <person name="Brown S.D."/>
            <person name="Wall J.D."/>
            <person name="Kucken A.M."/>
            <person name="Gilmour C.C."/>
            <person name="Podar M."/>
            <person name="Brandt C.C."/>
            <person name="Teshima H."/>
            <person name="Detter J.C."/>
            <person name="Han C.S."/>
            <person name="Land M.L."/>
            <person name="Lucas S."/>
            <person name="Han J."/>
            <person name="Pennacchio L."/>
            <person name="Nolan M."/>
            <person name="Pitluck S."/>
            <person name="Woyke T."/>
            <person name="Goodwin L."/>
            <person name="Palumbo A.V."/>
            <person name="Elias D.A."/>
        </authorList>
    </citation>
    <scope>NUCLEOTIDE SEQUENCE [LARGE SCALE GENOMIC DNA]</scope>
    <source>
        <strain evidence="11 12">Walvis Bay</strain>
    </source>
</reference>
<keyword evidence="4" id="KW-0808">Transferase</keyword>
<dbReference type="Pfam" id="PF12729">
    <property type="entry name" value="4HB_MCP_1"/>
    <property type="match status" value="1"/>
</dbReference>
<dbReference type="RefSeq" id="WP_014261258.1">
    <property type="nucleotide sequence ID" value="NC_016629.1"/>
</dbReference>
<protein>
    <recommendedName>
        <fullName evidence="2">histidine kinase</fullName>
        <ecNumber evidence="2">2.7.13.3</ecNumber>
    </recommendedName>
</protein>
<keyword evidence="5" id="KW-0547">Nucleotide-binding</keyword>
<keyword evidence="9" id="KW-0812">Transmembrane</keyword>
<keyword evidence="7" id="KW-0067">ATP-binding</keyword>
<dbReference type="GO" id="GO:0005524">
    <property type="term" value="F:ATP binding"/>
    <property type="evidence" value="ECO:0007669"/>
    <property type="project" value="UniProtKB-KW"/>
</dbReference>
<dbReference type="Gene3D" id="3.30.565.10">
    <property type="entry name" value="Histidine kinase-like ATPase, C-terminal domain"/>
    <property type="match status" value="1"/>
</dbReference>
<evidence type="ECO:0000256" key="2">
    <source>
        <dbReference type="ARBA" id="ARBA00012438"/>
    </source>
</evidence>
<keyword evidence="12" id="KW-1185">Reference proteome</keyword>
<evidence type="ECO:0000256" key="8">
    <source>
        <dbReference type="ARBA" id="ARBA00023012"/>
    </source>
</evidence>
<dbReference type="STRING" id="690850.Desaf_3350"/>
<feature type="transmembrane region" description="Helical" evidence="9">
    <location>
        <begin position="12"/>
        <end position="34"/>
    </location>
</feature>
<evidence type="ECO:0000313" key="11">
    <source>
        <dbReference type="EMBL" id="EGJ51638.1"/>
    </source>
</evidence>
<dbReference type="SUPFAM" id="SSF47384">
    <property type="entry name" value="Homodimeric domain of signal transducing histidine kinase"/>
    <property type="match status" value="1"/>
</dbReference>
<dbReference type="Gene3D" id="1.10.287.130">
    <property type="match status" value="1"/>
</dbReference>
<evidence type="ECO:0000256" key="1">
    <source>
        <dbReference type="ARBA" id="ARBA00000085"/>
    </source>
</evidence>
<dbReference type="InterPro" id="IPR036097">
    <property type="entry name" value="HisK_dim/P_sf"/>
</dbReference>
<dbReference type="GO" id="GO:0000155">
    <property type="term" value="F:phosphorelay sensor kinase activity"/>
    <property type="evidence" value="ECO:0007669"/>
    <property type="project" value="InterPro"/>
</dbReference>
<evidence type="ECO:0000256" key="9">
    <source>
        <dbReference type="SAM" id="Phobius"/>
    </source>
</evidence>
<keyword evidence="9" id="KW-0472">Membrane</keyword>
<keyword evidence="8" id="KW-0902">Two-component regulatory system</keyword>
<dbReference type="InterPro" id="IPR003594">
    <property type="entry name" value="HATPase_dom"/>
</dbReference>
<sequence>MARRLSLRTRIYVPLGALVLVALVGALVTVWYTVRLQTMVTELLERDVAALTAAEELAGTLVAQKGFATYYFLTGDAVWLKRLDERSREFEAQLETTRQNPTMPQGRSLLNEIEAEYVRYAAERGQVLELYASGKRQAGANLHWDVRDRFNRIYSLCQEYKELHKRNIADIQERSRARARTLAAIAWAAVPGAALMGLGLFWVLYRQVLEPLRRLAAGVAQAEGDCLAEAHPSRDEVSDLTDRVRGLITDVDTVHMQLRESREVLAQSEKLAVVGKLAAGVAHSIRNPLTSVKMRLYTLQRTLHLDDAQKEDFEVISEEVGQIDGIVRSFLEFARPPKLVVRPVSLSDVVDSTLALLRHKLESYHVDVLVEREGPLPEVMADPEQVKEVLVNLVLNACEAMGVGGTITIAEEEGHIAPQGRVTLLRISDTGPGVPETVRARIFEPFFTTKEEGSGLGLAIAARIMTEHGGWLHLASGQGRGATFVVGMPAKESGKWLRS</sequence>
<dbReference type="InterPro" id="IPR036890">
    <property type="entry name" value="HATPase_C_sf"/>
</dbReference>
<feature type="transmembrane region" description="Helical" evidence="9">
    <location>
        <begin position="182"/>
        <end position="205"/>
    </location>
</feature>
<feature type="domain" description="Histidine kinase" evidence="10">
    <location>
        <begin position="280"/>
        <end position="492"/>
    </location>
</feature>
<evidence type="ECO:0000256" key="4">
    <source>
        <dbReference type="ARBA" id="ARBA00022679"/>
    </source>
</evidence>
<dbReference type="PROSITE" id="PS50109">
    <property type="entry name" value="HIS_KIN"/>
    <property type="match status" value="1"/>
</dbReference>
<accession>F3Z496</accession>
<dbReference type="InterPro" id="IPR024478">
    <property type="entry name" value="HlyB_4HB_MCP"/>
</dbReference>
<dbReference type="SUPFAM" id="SSF55874">
    <property type="entry name" value="ATPase domain of HSP90 chaperone/DNA topoisomerase II/histidine kinase"/>
    <property type="match status" value="1"/>
</dbReference>
<evidence type="ECO:0000256" key="6">
    <source>
        <dbReference type="ARBA" id="ARBA00022777"/>
    </source>
</evidence>
<dbReference type="Pfam" id="PF02518">
    <property type="entry name" value="HATPase_c"/>
    <property type="match status" value="1"/>
</dbReference>
<dbReference type="SMART" id="SM00387">
    <property type="entry name" value="HATPase_c"/>
    <property type="match status" value="1"/>
</dbReference>
<keyword evidence="6 11" id="KW-0418">Kinase</keyword>
<dbReference type="HOGENOM" id="CLU_000445_89_29_7"/>
<dbReference type="eggNOG" id="COG4191">
    <property type="taxonomic scope" value="Bacteria"/>
</dbReference>
<dbReference type="PANTHER" id="PTHR43065:SF10">
    <property type="entry name" value="PEROXIDE STRESS-ACTIVATED HISTIDINE KINASE MAK3"/>
    <property type="match status" value="1"/>
</dbReference>
<dbReference type="InterPro" id="IPR003661">
    <property type="entry name" value="HisK_dim/P_dom"/>
</dbReference>
<dbReference type="InterPro" id="IPR004358">
    <property type="entry name" value="Sig_transdc_His_kin-like_C"/>
</dbReference>
<evidence type="ECO:0000259" key="10">
    <source>
        <dbReference type="PROSITE" id="PS50109"/>
    </source>
</evidence>
<evidence type="ECO:0000256" key="5">
    <source>
        <dbReference type="ARBA" id="ARBA00022741"/>
    </source>
</evidence>
<keyword evidence="9" id="KW-1133">Transmembrane helix</keyword>
<dbReference type="Proteomes" id="UP000007844">
    <property type="component" value="Chromosome"/>
</dbReference>
<gene>
    <name evidence="11" type="ORF">Desaf_3350</name>
</gene>
<name>F3Z496_DESAF</name>
<dbReference type="EMBL" id="CP003221">
    <property type="protein sequence ID" value="EGJ51638.1"/>
    <property type="molecule type" value="Genomic_DNA"/>
</dbReference>
<evidence type="ECO:0000256" key="3">
    <source>
        <dbReference type="ARBA" id="ARBA00022553"/>
    </source>
</evidence>
<dbReference type="SMART" id="SM00388">
    <property type="entry name" value="HisKA"/>
    <property type="match status" value="1"/>
</dbReference>
<proteinExistence type="predicted"/>
<evidence type="ECO:0000256" key="7">
    <source>
        <dbReference type="ARBA" id="ARBA00022840"/>
    </source>
</evidence>
<dbReference type="KEGG" id="daf:Desaf_3350"/>
<evidence type="ECO:0000313" key="12">
    <source>
        <dbReference type="Proteomes" id="UP000007844"/>
    </source>
</evidence>
<dbReference type="PANTHER" id="PTHR43065">
    <property type="entry name" value="SENSOR HISTIDINE KINASE"/>
    <property type="match status" value="1"/>
</dbReference>
<organism evidence="11 12">
    <name type="scientific">Desulfocurvibacter africanus subsp. africanus str. Walvis Bay</name>
    <dbReference type="NCBI Taxonomy" id="690850"/>
    <lineage>
        <taxon>Bacteria</taxon>
        <taxon>Pseudomonadati</taxon>
        <taxon>Thermodesulfobacteriota</taxon>
        <taxon>Desulfovibrionia</taxon>
        <taxon>Desulfovibrionales</taxon>
        <taxon>Desulfovibrionaceae</taxon>
        <taxon>Desulfocurvibacter</taxon>
    </lineage>
</organism>
<dbReference type="AlphaFoldDB" id="F3Z496"/>
<dbReference type="Gene3D" id="6.10.340.10">
    <property type="match status" value="1"/>
</dbReference>
<dbReference type="EC" id="2.7.13.3" evidence="2"/>
<dbReference type="PRINTS" id="PR00344">
    <property type="entry name" value="BCTRLSENSOR"/>
</dbReference>
<dbReference type="InterPro" id="IPR005467">
    <property type="entry name" value="His_kinase_dom"/>
</dbReference>
<keyword evidence="3" id="KW-0597">Phosphoprotein</keyword>
<dbReference type="Pfam" id="PF00512">
    <property type="entry name" value="HisKA"/>
    <property type="match status" value="1"/>
</dbReference>
<comment type="catalytic activity">
    <reaction evidence="1">
        <text>ATP + protein L-histidine = ADP + protein N-phospho-L-histidine.</text>
        <dbReference type="EC" id="2.7.13.3"/>
    </reaction>
</comment>